<evidence type="ECO:0000259" key="2">
    <source>
        <dbReference type="SMART" id="SM00164"/>
    </source>
</evidence>
<dbReference type="HOGENOM" id="CLU_029367_2_0_1"/>
<dbReference type="Proteomes" id="UP000002866">
    <property type="component" value="Chromosome 3"/>
</dbReference>
<dbReference type="RefSeq" id="XP_004179474.1">
    <property type="nucleotide sequence ID" value="XM_004179426.1"/>
</dbReference>
<dbReference type="KEGG" id="tbl:TBLA_0C01400"/>
<feature type="transmembrane region" description="Helical" evidence="1">
    <location>
        <begin position="237"/>
        <end position="259"/>
    </location>
</feature>
<dbReference type="FunCoup" id="I2H0Q3">
    <property type="interactions" value="242"/>
</dbReference>
<organism evidence="3 4">
    <name type="scientific">Henningerozyma blattae (strain ATCC 34711 / CBS 6284 / DSM 70876 / NBRC 10599 / NRRL Y-10934 / UCD 77-7)</name>
    <name type="common">Yeast</name>
    <name type="synonym">Tetrapisispora blattae</name>
    <dbReference type="NCBI Taxonomy" id="1071380"/>
    <lineage>
        <taxon>Eukaryota</taxon>
        <taxon>Fungi</taxon>
        <taxon>Dikarya</taxon>
        <taxon>Ascomycota</taxon>
        <taxon>Saccharomycotina</taxon>
        <taxon>Saccharomycetes</taxon>
        <taxon>Saccharomycetales</taxon>
        <taxon>Saccharomycetaceae</taxon>
        <taxon>Henningerozyma</taxon>
    </lineage>
</organism>
<proteinExistence type="predicted"/>
<dbReference type="InParanoid" id="I2H0Q3"/>
<dbReference type="GeneID" id="14495512"/>
<keyword evidence="1" id="KW-0472">Membrane</keyword>
<protein>
    <recommendedName>
        <fullName evidence="2">Rab-GAP TBC domain-containing protein</fullName>
    </recommendedName>
</protein>
<keyword evidence="1" id="KW-0812">Transmembrane</keyword>
<sequence length="315" mass="36749">MQNILTDKLEIEKLLEETKDYDEKFLNKLRYLLIYSGLPPSSTKAYQTLRSNVWIFLNQTPMDGATNDYSSLLKHCPPSESIFEHVASTITKTFNNTRLPKRVSENSIARIICCYIIEMEEEKKTDCVDYNREPRFETEQFTSNMLLITVPLLATFFAEPMAFRMFSVLCHSTMPCYFQKNSPGVRNGTQLLKICLHSIDPQYAEYFQNSPYPLECYTSLCITTFCSCLNPKYEVCILWDFMFAFGFHLNILFVVTLLIQLKDDIIHNKIPPHFISEINNFSAVNLFRSSSRYIAYLPEGVYELLVRHLREPIIF</sequence>
<dbReference type="SMART" id="SM00164">
    <property type="entry name" value="TBC"/>
    <property type="match status" value="1"/>
</dbReference>
<dbReference type="eggNOG" id="KOG2058">
    <property type="taxonomic scope" value="Eukaryota"/>
</dbReference>
<dbReference type="GO" id="GO:0005096">
    <property type="term" value="F:GTPase activator activity"/>
    <property type="evidence" value="ECO:0007669"/>
    <property type="project" value="EnsemblFungi"/>
</dbReference>
<evidence type="ECO:0000256" key="1">
    <source>
        <dbReference type="SAM" id="Phobius"/>
    </source>
</evidence>
<accession>I2H0Q3</accession>
<dbReference type="GO" id="GO:1990334">
    <property type="term" value="C:Bfa1-Bub2 complex"/>
    <property type="evidence" value="ECO:0007669"/>
    <property type="project" value="EnsemblFungi"/>
</dbReference>
<dbReference type="AlphaFoldDB" id="I2H0Q3"/>
<dbReference type="OMA" id="CHKSEPQ"/>
<dbReference type="InterPro" id="IPR035969">
    <property type="entry name" value="Rab-GAP_TBC_sf"/>
</dbReference>
<keyword evidence="1" id="KW-1133">Transmembrane helix</keyword>
<dbReference type="GO" id="GO:1902543">
    <property type="term" value="P:negative regulation of protein localization to mitotic spindle pole body"/>
    <property type="evidence" value="ECO:0007669"/>
    <property type="project" value="EnsemblFungi"/>
</dbReference>
<dbReference type="OrthoDB" id="10263206at2759"/>
<dbReference type="Pfam" id="PF00566">
    <property type="entry name" value="RabGAP-TBC"/>
    <property type="match status" value="1"/>
</dbReference>
<feature type="domain" description="Rab-GAP TBC" evidence="2">
    <location>
        <begin position="41"/>
        <end position="269"/>
    </location>
</feature>
<gene>
    <name evidence="3" type="primary">TBLA0C01400</name>
    <name evidence="3" type="ORF">TBLA_0C01400</name>
</gene>
<dbReference type="EMBL" id="HE806318">
    <property type="protein sequence ID" value="CCH59955.1"/>
    <property type="molecule type" value="Genomic_DNA"/>
</dbReference>
<dbReference type="InterPro" id="IPR000195">
    <property type="entry name" value="Rab-GAP-TBC_dom"/>
</dbReference>
<dbReference type="STRING" id="1071380.I2H0Q3"/>
<dbReference type="SUPFAM" id="SSF47923">
    <property type="entry name" value="Ypt/Rab-GAP domain of gyp1p"/>
    <property type="match status" value="2"/>
</dbReference>
<name>I2H0Q3_HENB6</name>
<keyword evidence="4" id="KW-1185">Reference proteome</keyword>
<evidence type="ECO:0000313" key="3">
    <source>
        <dbReference type="EMBL" id="CCH59955.1"/>
    </source>
</evidence>
<evidence type="ECO:0000313" key="4">
    <source>
        <dbReference type="Proteomes" id="UP000002866"/>
    </source>
</evidence>
<dbReference type="Gene3D" id="1.10.472.80">
    <property type="entry name" value="Ypt/Rab-GAP domain of gyp1p, domain 3"/>
    <property type="match status" value="1"/>
</dbReference>
<dbReference type="GO" id="GO:0031578">
    <property type="term" value="P:mitotic spindle orientation checkpoint signaling"/>
    <property type="evidence" value="ECO:0007669"/>
    <property type="project" value="EnsemblFungi"/>
</dbReference>
<reference evidence="3 4" key="1">
    <citation type="journal article" date="2011" name="Proc. Natl. Acad. Sci. U.S.A.">
        <title>Evolutionary erosion of yeast sex chromosomes by mating-type switching accidents.</title>
        <authorList>
            <person name="Gordon J.L."/>
            <person name="Armisen D."/>
            <person name="Proux-Wera E."/>
            <person name="Oheigeartaigh S.S."/>
            <person name="Byrne K.P."/>
            <person name="Wolfe K.H."/>
        </authorList>
    </citation>
    <scope>NUCLEOTIDE SEQUENCE [LARGE SCALE GENOMIC DNA]</scope>
    <source>
        <strain evidence="4">ATCC 34711 / CBS 6284 / DSM 70876 / NBRC 10599 / NRRL Y-10934 / UCD 77-7</strain>
    </source>
</reference>